<dbReference type="EMBL" id="CP012543">
    <property type="protein sequence ID" value="QCD46733.1"/>
    <property type="molecule type" value="Genomic_DNA"/>
</dbReference>
<accession>A0A6G5QLX0</accession>
<evidence type="ECO:0000313" key="2">
    <source>
        <dbReference type="EMBL" id="QCD46733.1"/>
    </source>
</evidence>
<protein>
    <recommendedName>
        <fullName evidence="4">Cytochrome c</fullName>
    </recommendedName>
</protein>
<evidence type="ECO:0000313" key="3">
    <source>
        <dbReference type="Proteomes" id="UP000502377"/>
    </source>
</evidence>
<proteinExistence type="predicted"/>
<name>A0A6G5QLX0_CAMRE</name>
<dbReference type="Proteomes" id="UP000502377">
    <property type="component" value="Chromosome"/>
</dbReference>
<dbReference type="RefSeq" id="WP_004320642.1">
    <property type="nucleotide sequence ID" value="NZ_CP012543.1"/>
</dbReference>
<dbReference type="AlphaFoldDB" id="A0A6G5QLX0"/>
<feature type="signal peptide" evidence="1">
    <location>
        <begin position="1"/>
        <end position="24"/>
    </location>
</feature>
<dbReference type="KEGG" id="crx:CRECT_1068"/>
<sequence length="112" mass="12733">MKKLFSVFLSAFLLLGAVVTTASADSVKGQKYYLKFMKDFTGMKGDKFAALHTQAEWKALFDGNAEKFVEEFSAKYPDLKGFFQEEKWSKFMPHIKDFCIEYAVDSGKVPSC</sequence>
<gene>
    <name evidence="2" type="ORF">CRECT_1068</name>
</gene>
<feature type="chain" id="PRO_5026142526" description="Cytochrome c" evidence="1">
    <location>
        <begin position="25"/>
        <end position="112"/>
    </location>
</feature>
<evidence type="ECO:0008006" key="4">
    <source>
        <dbReference type="Google" id="ProtNLM"/>
    </source>
</evidence>
<evidence type="ECO:0000256" key="1">
    <source>
        <dbReference type="SAM" id="SignalP"/>
    </source>
</evidence>
<organism evidence="2 3">
    <name type="scientific">Campylobacter rectus</name>
    <name type="common">Wolinella recta</name>
    <dbReference type="NCBI Taxonomy" id="203"/>
    <lineage>
        <taxon>Bacteria</taxon>
        <taxon>Pseudomonadati</taxon>
        <taxon>Campylobacterota</taxon>
        <taxon>Epsilonproteobacteria</taxon>
        <taxon>Campylobacterales</taxon>
        <taxon>Campylobacteraceae</taxon>
        <taxon>Campylobacter</taxon>
    </lineage>
</organism>
<reference evidence="2 3" key="1">
    <citation type="submission" date="2016-07" db="EMBL/GenBank/DDBJ databases">
        <title>Comparative genomics of the Campylobacter concisus group.</title>
        <authorList>
            <person name="Miller W.G."/>
            <person name="Yee E."/>
            <person name="Chapman M.H."/>
            <person name="Huynh S."/>
            <person name="Bono J.L."/>
            <person name="On S.L.W."/>
            <person name="StLeger J."/>
            <person name="Foster G."/>
            <person name="Parker C.T."/>
        </authorList>
    </citation>
    <scope>NUCLEOTIDE SEQUENCE [LARGE SCALE GENOMIC DNA]</scope>
    <source>
        <strain evidence="2 3">ATCC 33238</strain>
    </source>
</reference>
<keyword evidence="1" id="KW-0732">Signal</keyword>